<dbReference type="Proteomes" id="UP000315364">
    <property type="component" value="Chromosome"/>
</dbReference>
<dbReference type="GO" id="GO:0000976">
    <property type="term" value="F:transcription cis-regulatory region binding"/>
    <property type="evidence" value="ECO:0007669"/>
    <property type="project" value="TreeGrafter"/>
</dbReference>
<gene>
    <name evidence="6" type="ORF">FPZ08_19400</name>
</gene>
<dbReference type="InterPro" id="IPR036390">
    <property type="entry name" value="WH_DNA-bd_sf"/>
</dbReference>
<dbReference type="InterPro" id="IPR000847">
    <property type="entry name" value="LysR_HTH_N"/>
</dbReference>
<evidence type="ECO:0000256" key="1">
    <source>
        <dbReference type="ARBA" id="ARBA00009437"/>
    </source>
</evidence>
<dbReference type="KEGG" id="dea:FPZ08_19400"/>
<keyword evidence="7" id="KW-1185">Reference proteome</keyword>
<dbReference type="Pfam" id="PF03466">
    <property type="entry name" value="LysR_substrate"/>
    <property type="match status" value="1"/>
</dbReference>
<dbReference type="Pfam" id="PF00126">
    <property type="entry name" value="HTH_1"/>
    <property type="match status" value="1"/>
</dbReference>
<dbReference type="InterPro" id="IPR005119">
    <property type="entry name" value="LysR_subst-bd"/>
</dbReference>
<dbReference type="PROSITE" id="PS50931">
    <property type="entry name" value="HTH_LYSR"/>
    <property type="match status" value="1"/>
</dbReference>
<dbReference type="OrthoDB" id="528082at2"/>
<keyword evidence="4" id="KW-0804">Transcription</keyword>
<dbReference type="SUPFAM" id="SSF53850">
    <property type="entry name" value="Periplasmic binding protein-like II"/>
    <property type="match status" value="1"/>
</dbReference>
<dbReference type="RefSeq" id="WP_146291996.1">
    <property type="nucleotide sequence ID" value="NZ_CP042304.1"/>
</dbReference>
<sequence>MDGPKLGMDLNWIEDFRTLVETRSFSLSARRRSISQSAFSKRIRSLEQVFGGELVQRKHLPVTLTPLGEQLYRDSEAIVESVRLALENAAQLEGKGQNEVMFSSASSLAQSFYPQWITRKKALMPEIIPLMLSSRSWSEDGIALQQGQVDFFLSYCSPEIPTVFDRPEFDFRVLGLEQIIPVSAPNANGREPLFSLDREGIEPMPYLARLPGSYIGHMVDLLIERLHPPTVRAFAGTNGENLLGLLIHGNGVSWMPQNRIGEQLAKGTLLPAGSERWQLSVEVRLYRRARRERPIVEKFWNSISQRGDEFPDRTI</sequence>
<evidence type="ECO:0000313" key="7">
    <source>
        <dbReference type="Proteomes" id="UP000315364"/>
    </source>
</evidence>
<dbReference type="Gene3D" id="1.10.10.10">
    <property type="entry name" value="Winged helix-like DNA-binding domain superfamily/Winged helix DNA-binding domain"/>
    <property type="match status" value="1"/>
</dbReference>
<organism evidence="6 7">
    <name type="scientific">Devosia ginsengisoli</name>
    <dbReference type="NCBI Taxonomy" id="400770"/>
    <lineage>
        <taxon>Bacteria</taxon>
        <taxon>Pseudomonadati</taxon>
        <taxon>Pseudomonadota</taxon>
        <taxon>Alphaproteobacteria</taxon>
        <taxon>Hyphomicrobiales</taxon>
        <taxon>Devosiaceae</taxon>
        <taxon>Devosia</taxon>
    </lineage>
</organism>
<accession>A0A5B8LXG7</accession>
<evidence type="ECO:0000256" key="4">
    <source>
        <dbReference type="ARBA" id="ARBA00023163"/>
    </source>
</evidence>
<evidence type="ECO:0000313" key="6">
    <source>
        <dbReference type="EMBL" id="QDZ12716.1"/>
    </source>
</evidence>
<dbReference type="GO" id="GO:0003700">
    <property type="term" value="F:DNA-binding transcription factor activity"/>
    <property type="evidence" value="ECO:0007669"/>
    <property type="project" value="InterPro"/>
</dbReference>
<dbReference type="PANTHER" id="PTHR30126:SF2">
    <property type="entry name" value="HTH-TYPE TRANSCRIPTIONAL REGULATOR YJIE"/>
    <property type="match status" value="1"/>
</dbReference>
<protein>
    <submittedName>
        <fullName evidence="6">LysR family transcriptional regulator</fullName>
    </submittedName>
</protein>
<reference evidence="6 7" key="1">
    <citation type="submission" date="2019-07" db="EMBL/GenBank/DDBJ databases">
        <title>Full genome sequence of Devosia sp. Gsoil 520.</title>
        <authorList>
            <person name="Im W.-T."/>
        </authorList>
    </citation>
    <scope>NUCLEOTIDE SEQUENCE [LARGE SCALE GENOMIC DNA]</scope>
    <source>
        <strain evidence="6 7">Gsoil 520</strain>
    </source>
</reference>
<keyword evidence="3" id="KW-0238">DNA-binding</keyword>
<dbReference type="EMBL" id="CP042304">
    <property type="protein sequence ID" value="QDZ12716.1"/>
    <property type="molecule type" value="Genomic_DNA"/>
</dbReference>
<evidence type="ECO:0000256" key="2">
    <source>
        <dbReference type="ARBA" id="ARBA00023015"/>
    </source>
</evidence>
<comment type="similarity">
    <text evidence="1">Belongs to the LysR transcriptional regulatory family.</text>
</comment>
<feature type="domain" description="HTH lysR-type" evidence="5">
    <location>
        <begin position="8"/>
        <end position="65"/>
    </location>
</feature>
<evidence type="ECO:0000256" key="3">
    <source>
        <dbReference type="ARBA" id="ARBA00023125"/>
    </source>
</evidence>
<evidence type="ECO:0000259" key="5">
    <source>
        <dbReference type="PROSITE" id="PS50931"/>
    </source>
</evidence>
<keyword evidence="2" id="KW-0805">Transcription regulation</keyword>
<dbReference type="PANTHER" id="PTHR30126">
    <property type="entry name" value="HTH-TYPE TRANSCRIPTIONAL REGULATOR"/>
    <property type="match status" value="1"/>
</dbReference>
<dbReference type="SUPFAM" id="SSF46785">
    <property type="entry name" value="Winged helix' DNA-binding domain"/>
    <property type="match status" value="1"/>
</dbReference>
<dbReference type="AlphaFoldDB" id="A0A5B8LXG7"/>
<name>A0A5B8LXG7_9HYPH</name>
<proteinExistence type="inferred from homology"/>
<dbReference type="InterPro" id="IPR036388">
    <property type="entry name" value="WH-like_DNA-bd_sf"/>
</dbReference>